<keyword evidence="6" id="KW-1185">Reference proteome</keyword>
<dbReference type="InterPro" id="IPR011042">
    <property type="entry name" value="6-blade_b-propeller_TolB-like"/>
</dbReference>
<dbReference type="AlphaFoldDB" id="A0A9P9WZ28"/>
<protein>
    <recommendedName>
        <fullName evidence="7">Major royal jelly protein</fullName>
    </recommendedName>
</protein>
<accession>A0A9P9WZ28</accession>
<evidence type="ECO:0000256" key="3">
    <source>
        <dbReference type="ARBA" id="ARBA00022525"/>
    </source>
</evidence>
<feature type="chain" id="PRO_5040274911" description="Major royal jelly protein" evidence="4">
    <location>
        <begin position="17"/>
        <end position="407"/>
    </location>
</feature>
<dbReference type="InterPro" id="IPR017996">
    <property type="entry name" value="MRJP/yellow-related"/>
</dbReference>
<keyword evidence="4" id="KW-0732">Signal</keyword>
<evidence type="ECO:0000313" key="6">
    <source>
        <dbReference type="Proteomes" id="UP000829685"/>
    </source>
</evidence>
<dbReference type="Proteomes" id="UP000829685">
    <property type="component" value="Unassembled WGS sequence"/>
</dbReference>
<evidence type="ECO:0000256" key="2">
    <source>
        <dbReference type="ARBA" id="ARBA00009127"/>
    </source>
</evidence>
<sequence>MHIPWVFFCALALVNAGNISFISDPGVYGPQLEIEHAYYGQWPTGIAVSSTGRKFSNFPGGLDPANTYNGSNDVFTVAELTSLTGESAYPSLGMNHPPGAGANYQDYLIGVQSVVIDSLDRLWILDTGRVLTPDGSSLVYASFGGPKLIGVDLNTNRVFKTILFPSTVAYPDSYLNDVRFDLRPDVSESGEGIAYITDSSSEGRNAIIIVDLGSGESWRHLELTKWVRSQNQFLPFIWGQPIYYAQASRPVSYWPLGSDGIALSADGERLYWGPLGSRYLYSVPTVLLRKQDPTSELLTQQGVTSHGEKGASDGFETDSNGFIYVGNNEANSVNLFNPKNGTTTPFVRDPRINWVDTMSIATDGYLYFTVNQINLAPASYPGTDRRVRPFALFKALLPGGGTKVQLE</sequence>
<evidence type="ECO:0000256" key="1">
    <source>
        <dbReference type="ARBA" id="ARBA00004613"/>
    </source>
</evidence>
<name>A0A9P9WZ28_9PEZI</name>
<comment type="similarity">
    <text evidence="2">Belongs to the major royal jelly protein family.</text>
</comment>
<organism evidence="5 6">
    <name type="scientific">Neoarthrinium moseri</name>
    <dbReference type="NCBI Taxonomy" id="1658444"/>
    <lineage>
        <taxon>Eukaryota</taxon>
        <taxon>Fungi</taxon>
        <taxon>Dikarya</taxon>
        <taxon>Ascomycota</taxon>
        <taxon>Pezizomycotina</taxon>
        <taxon>Sordariomycetes</taxon>
        <taxon>Xylariomycetidae</taxon>
        <taxon>Amphisphaeriales</taxon>
        <taxon>Apiosporaceae</taxon>
        <taxon>Neoarthrinium</taxon>
    </lineage>
</organism>
<proteinExistence type="inferred from homology"/>
<evidence type="ECO:0000256" key="4">
    <source>
        <dbReference type="SAM" id="SignalP"/>
    </source>
</evidence>
<feature type="signal peptide" evidence="4">
    <location>
        <begin position="1"/>
        <end position="16"/>
    </location>
</feature>
<dbReference type="Pfam" id="PF03022">
    <property type="entry name" value="MRJP"/>
    <property type="match status" value="1"/>
</dbReference>
<dbReference type="Gene3D" id="2.120.10.30">
    <property type="entry name" value="TolB, C-terminal domain"/>
    <property type="match status" value="1"/>
</dbReference>
<dbReference type="PANTHER" id="PTHR10009:SF18">
    <property type="entry name" value="PROTEIN YELLOW-LIKE PROTEIN"/>
    <property type="match status" value="1"/>
</dbReference>
<dbReference type="PANTHER" id="PTHR10009">
    <property type="entry name" value="PROTEIN YELLOW-RELATED"/>
    <property type="match status" value="1"/>
</dbReference>
<evidence type="ECO:0000313" key="5">
    <source>
        <dbReference type="EMBL" id="KAI1881620.1"/>
    </source>
</evidence>
<dbReference type="GO" id="GO:0005576">
    <property type="term" value="C:extracellular region"/>
    <property type="evidence" value="ECO:0007669"/>
    <property type="project" value="UniProtKB-SubCell"/>
</dbReference>
<dbReference type="OrthoDB" id="7776143at2759"/>
<dbReference type="SUPFAM" id="SSF101898">
    <property type="entry name" value="NHL repeat"/>
    <property type="match status" value="1"/>
</dbReference>
<gene>
    <name evidence="5" type="ORF">JX265_000446</name>
</gene>
<dbReference type="EMBL" id="JAFIMR010000001">
    <property type="protein sequence ID" value="KAI1881620.1"/>
    <property type="molecule type" value="Genomic_DNA"/>
</dbReference>
<evidence type="ECO:0008006" key="7">
    <source>
        <dbReference type="Google" id="ProtNLM"/>
    </source>
</evidence>
<keyword evidence="3" id="KW-0964">Secreted</keyword>
<comment type="subcellular location">
    <subcellularLocation>
        <location evidence="1">Secreted</location>
    </subcellularLocation>
</comment>
<reference evidence="5" key="1">
    <citation type="submission" date="2021-03" db="EMBL/GenBank/DDBJ databases">
        <title>Revisited historic fungal species revealed as producer of novel bioactive compounds through whole genome sequencing and comparative genomics.</title>
        <authorList>
            <person name="Vignolle G.A."/>
            <person name="Hochenegger N."/>
            <person name="Mach R.L."/>
            <person name="Mach-Aigner A.R."/>
            <person name="Javad Rahimi M."/>
            <person name="Salim K.A."/>
            <person name="Chan C.M."/>
            <person name="Lim L.B.L."/>
            <person name="Cai F."/>
            <person name="Druzhinina I.S."/>
            <person name="U'Ren J.M."/>
            <person name="Derntl C."/>
        </authorList>
    </citation>
    <scope>NUCLEOTIDE SEQUENCE</scope>
    <source>
        <strain evidence="5">TUCIM 5799</strain>
    </source>
</reference>
<comment type="caution">
    <text evidence="5">The sequence shown here is derived from an EMBL/GenBank/DDBJ whole genome shotgun (WGS) entry which is preliminary data.</text>
</comment>